<accession>A0A7X9NQS5</accession>
<name>A0A7X9NQS5_9BIFI</name>
<comment type="caution">
    <text evidence="1">The sequence shown here is derived from an EMBL/GenBank/DDBJ whole genome shotgun (WGS) entry which is preliminary data.</text>
</comment>
<dbReference type="EMBL" id="JABAGI010000003">
    <property type="protein sequence ID" value="NME61865.1"/>
    <property type="molecule type" value="Genomic_DNA"/>
</dbReference>
<proteinExistence type="predicted"/>
<evidence type="ECO:0000313" key="2">
    <source>
        <dbReference type="Proteomes" id="UP000588369"/>
    </source>
</evidence>
<sequence length="66" mass="7419">MNVTEKQAVIDRNVDRLRREAPEDFAFIGEKDVRHALGVLVDNPDILSVGPDETSPADIDFIATYY</sequence>
<dbReference type="RefSeq" id="WP_168983966.1">
    <property type="nucleotide sequence ID" value="NZ_JABAGI010000003.1"/>
</dbReference>
<dbReference type="Proteomes" id="UP000588369">
    <property type="component" value="Unassembled WGS sequence"/>
</dbReference>
<dbReference type="AlphaFoldDB" id="A0A7X9NQS5"/>
<organism evidence="1 2">
    <name type="scientific">Bifidobacterium thermophilum</name>
    <dbReference type="NCBI Taxonomy" id="33905"/>
    <lineage>
        <taxon>Bacteria</taxon>
        <taxon>Bacillati</taxon>
        <taxon>Actinomycetota</taxon>
        <taxon>Actinomycetes</taxon>
        <taxon>Bifidobacteriales</taxon>
        <taxon>Bifidobacteriaceae</taxon>
        <taxon>Bifidobacterium</taxon>
    </lineage>
</organism>
<protein>
    <submittedName>
        <fullName evidence="1">Uncharacterized protein</fullName>
    </submittedName>
</protein>
<reference evidence="1 2" key="1">
    <citation type="submission" date="2020-04" db="EMBL/GenBank/DDBJ databases">
        <authorList>
            <person name="Hitch T.C.A."/>
            <person name="Wylensek D."/>
            <person name="Clavel T."/>
        </authorList>
    </citation>
    <scope>NUCLEOTIDE SEQUENCE [LARGE SCALE GENOMIC DNA]</scope>
    <source>
        <strain evidence="1 2">BSM-130-P53-3C</strain>
    </source>
</reference>
<gene>
    <name evidence="1" type="ORF">HF844_03475</name>
</gene>
<evidence type="ECO:0000313" key="1">
    <source>
        <dbReference type="EMBL" id="NME61865.1"/>
    </source>
</evidence>